<feature type="compositionally biased region" description="Polar residues" evidence="1">
    <location>
        <begin position="89"/>
        <end position="102"/>
    </location>
</feature>
<comment type="caution">
    <text evidence="2">The sequence shown here is derived from an EMBL/GenBank/DDBJ whole genome shotgun (WGS) entry which is preliminary data.</text>
</comment>
<gene>
    <name evidence="2" type="ORF">SDC9_205175</name>
</gene>
<name>A0A645J1M0_9ZZZZ</name>
<dbReference type="AlphaFoldDB" id="A0A645J1M0"/>
<accession>A0A645J1M0</accession>
<protein>
    <submittedName>
        <fullName evidence="2">Uncharacterized protein</fullName>
    </submittedName>
</protein>
<proteinExistence type="predicted"/>
<reference evidence="2" key="1">
    <citation type="submission" date="2019-08" db="EMBL/GenBank/DDBJ databases">
        <authorList>
            <person name="Kucharzyk K."/>
            <person name="Murdoch R.W."/>
            <person name="Higgins S."/>
            <person name="Loffler F."/>
        </authorList>
    </citation>
    <scope>NUCLEOTIDE SEQUENCE</scope>
</reference>
<dbReference type="EMBL" id="VSSQ01129039">
    <property type="protein sequence ID" value="MPN57481.1"/>
    <property type="molecule type" value="Genomic_DNA"/>
</dbReference>
<evidence type="ECO:0000313" key="2">
    <source>
        <dbReference type="EMBL" id="MPN57481.1"/>
    </source>
</evidence>
<organism evidence="2">
    <name type="scientific">bioreactor metagenome</name>
    <dbReference type="NCBI Taxonomy" id="1076179"/>
    <lineage>
        <taxon>unclassified sequences</taxon>
        <taxon>metagenomes</taxon>
        <taxon>ecological metagenomes</taxon>
    </lineage>
</organism>
<feature type="region of interest" description="Disordered" evidence="1">
    <location>
        <begin position="81"/>
        <end position="102"/>
    </location>
</feature>
<sequence length="102" mass="11003">MVACLERPITSEKGAIIGIVIAAFAEAEGMKMFNRVCIAYIDPSEAALPVFSMALAMLFNIVSMILPSLRIKIIPPAKPTTKAGVSMERQPSVNSLTIRLEP</sequence>
<evidence type="ECO:0000256" key="1">
    <source>
        <dbReference type="SAM" id="MobiDB-lite"/>
    </source>
</evidence>